<dbReference type="Gene3D" id="1.10.1870.10">
    <property type="entry name" value="Domain 3, Saccharopine reductase"/>
    <property type="match status" value="1"/>
</dbReference>
<dbReference type="SUPFAM" id="SSF51735">
    <property type="entry name" value="NAD(P)-binding Rossmann-fold domains"/>
    <property type="match status" value="1"/>
</dbReference>
<protein>
    <submittedName>
        <fullName evidence="4">Saccharopine dehydrogenase NADP-binding domain-containing protein</fullName>
    </submittedName>
</protein>
<dbReference type="PANTHER" id="PTHR11133:SF22">
    <property type="entry name" value="ALPHA-AMINOADIPIC SEMIALDEHYDE SYNTHASE, MITOCHONDRIAL"/>
    <property type="match status" value="1"/>
</dbReference>
<dbReference type="PANTHER" id="PTHR11133">
    <property type="entry name" value="SACCHAROPINE DEHYDROGENASE"/>
    <property type="match status" value="1"/>
</dbReference>
<dbReference type="SUPFAM" id="SSF55347">
    <property type="entry name" value="Glyceraldehyde-3-phosphate dehydrogenase-like, C-terminal domain"/>
    <property type="match status" value="1"/>
</dbReference>
<organism evidence="4 5">
    <name type="scientific">Croceitalea vernalis</name>
    <dbReference type="NCBI Taxonomy" id="3075599"/>
    <lineage>
        <taxon>Bacteria</taxon>
        <taxon>Pseudomonadati</taxon>
        <taxon>Bacteroidota</taxon>
        <taxon>Flavobacteriia</taxon>
        <taxon>Flavobacteriales</taxon>
        <taxon>Flavobacteriaceae</taxon>
        <taxon>Croceitalea</taxon>
    </lineage>
</organism>
<dbReference type="Proteomes" id="UP001250662">
    <property type="component" value="Unassembled WGS sequence"/>
</dbReference>
<gene>
    <name evidence="4" type="ORF">RM520_00785</name>
</gene>
<evidence type="ECO:0000259" key="2">
    <source>
        <dbReference type="Pfam" id="PF03435"/>
    </source>
</evidence>
<keyword evidence="1" id="KW-0560">Oxidoreductase</keyword>
<dbReference type="InterPro" id="IPR051168">
    <property type="entry name" value="AASS"/>
</dbReference>
<sequence length="457" mass="52038">MSRKILVLGAGKSTSYLIDYFLDKSESENLKITIGDLHPITIPKSIQQHNNCSVITLDIFNDIERQSTIKKSDIVVSMLPARFHIKVAEDCLAFKKHLVTASYVSEDIKKLDKEAKDKNLIFMNEIGLDPGLDHMSAMEVIDRIREKGGKMLLFESFTGGLVAPESDDNLWNYKFTWNPRNVVVAGQGGAAKFIQEGTYKYIPYQKLFRRTEFLDIEGYGKFEAYANRDSLWYREAYGLESVLTLYRGTMRRVGFSKAWNMFVQLGMTDDSYTIENSEGMSYREFVNLFLPYSPTDSVELKLRHYLKIDQDDSVWGKLLELDLFNSNKLLSLKNATPAQGLQQILEASWTLKTNEKDMIVMYHKFGYELGGEKKQLDANMVVIGETKTHTAMAKTVGLPVAIATIQILNKKIITPGVQIPISKEVYEPILKELRTLGINFKEYRVPYLGYNPDSVAS</sequence>
<name>A0ABU3BCE0_9FLAO</name>
<dbReference type="InterPro" id="IPR036291">
    <property type="entry name" value="NAD(P)-bd_dom_sf"/>
</dbReference>
<reference evidence="4 5" key="1">
    <citation type="submission" date="2023-09" db="EMBL/GenBank/DDBJ databases">
        <authorList>
            <person name="Rey-Velasco X."/>
        </authorList>
    </citation>
    <scope>NUCLEOTIDE SEQUENCE [LARGE SCALE GENOMIC DNA]</scope>
    <source>
        <strain evidence="4 5">P007</strain>
    </source>
</reference>
<dbReference type="RefSeq" id="WP_311383796.1">
    <property type="nucleotide sequence ID" value="NZ_JAVRHU010000001.1"/>
</dbReference>
<dbReference type="Gene3D" id="3.30.360.10">
    <property type="entry name" value="Dihydrodipicolinate Reductase, domain 2"/>
    <property type="match status" value="1"/>
</dbReference>
<dbReference type="Gene3D" id="3.40.50.720">
    <property type="entry name" value="NAD(P)-binding Rossmann-like Domain"/>
    <property type="match status" value="1"/>
</dbReference>
<accession>A0ABU3BCE0</accession>
<proteinExistence type="predicted"/>
<evidence type="ECO:0000313" key="4">
    <source>
        <dbReference type="EMBL" id="MDT0620136.1"/>
    </source>
</evidence>
<evidence type="ECO:0000256" key="1">
    <source>
        <dbReference type="ARBA" id="ARBA00023002"/>
    </source>
</evidence>
<feature type="domain" description="Saccharopine dehydrogenase-like C-terminal" evidence="3">
    <location>
        <begin position="127"/>
        <end position="437"/>
    </location>
</feature>
<dbReference type="Pfam" id="PF03435">
    <property type="entry name" value="Sacchrp_dh_NADP"/>
    <property type="match status" value="1"/>
</dbReference>
<evidence type="ECO:0000259" key="3">
    <source>
        <dbReference type="Pfam" id="PF16653"/>
    </source>
</evidence>
<comment type="caution">
    <text evidence="4">The sequence shown here is derived from an EMBL/GenBank/DDBJ whole genome shotgun (WGS) entry which is preliminary data.</text>
</comment>
<dbReference type="InterPro" id="IPR032095">
    <property type="entry name" value="Sacchrp_dh-like_C"/>
</dbReference>
<dbReference type="EMBL" id="JAVRHU010000001">
    <property type="protein sequence ID" value="MDT0620136.1"/>
    <property type="molecule type" value="Genomic_DNA"/>
</dbReference>
<dbReference type="InterPro" id="IPR005097">
    <property type="entry name" value="Sacchrp_dh_NADP-bd"/>
</dbReference>
<feature type="domain" description="Saccharopine dehydrogenase NADP binding" evidence="2">
    <location>
        <begin position="5"/>
        <end position="122"/>
    </location>
</feature>
<keyword evidence="5" id="KW-1185">Reference proteome</keyword>
<evidence type="ECO:0000313" key="5">
    <source>
        <dbReference type="Proteomes" id="UP001250662"/>
    </source>
</evidence>
<dbReference type="Pfam" id="PF16653">
    <property type="entry name" value="Sacchrp_dh_C"/>
    <property type="match status" value="1"/>
</dbReference>